<dbReference type="Gene3D" id="3.40.50.300">
    <property type="entry name" value="P-loop containing nucleotide triphosphate hydrolases"/>
    <property type="match status" value="2"/>
</dbReference>
<dbReference type="GO" id="GO:0043590">
    <property type="term" value="C:bacterial nucleoid"/>
    <property type="evidence" value="ECO:0007669"/>
    <property type="project" value="TreeGrafter"/>
</dbReference>
<feature type="non-terminal residue" evidence="10">
    <location>
        <position position="1"/>
    </location>
</feature>
<evidence type="ECO:0000256" key="6">
    <source>
        <dbReference type="ARBA" id="ARBA00023204"/>
    </source>
</evidence>
<evidence type="ECO:0000256" key="3">
    <source>
        <dbReference type="ARBA" id="ARBA00022741"/>
    </source>
</evidence>
<proteinExistence type="inferred from homology"/>
<evidence type="ECO:0000256" key="2">
    <source>
        <dbReference type="ARBA" id="ARBA00021315"/>
    </source>
</evidence>
<dbReference type="SUPFAM" id="SSF52540">
    <property type="entry name" value="P-loop containing nucleoside triphosphate hydrolases"/>
    <property type="match status" value="1"/>
</dbReference>
<dbReference type="PANTHER" id="PTHR11059">
    <property type="entry name" value="DNA REPAIR PROTEIN RECN"/>
    <property type="match status" value="1"/>
</dbReference>
<gene>
    <name evidence="10" type="ORF">METZ01_LOCUS67210</name>
</gene>
<dbReference type="GO" id="GO:0006310">
    <property type="term" value="P:DNA recombination"/>
    <property type="evidence" value="ECO:0007669"/>
    <property type="project" value="InterPro"/>
</dbReference>
<evidence type="ECO:0000259" key="9">
    <source>
        <dbReference type="Pfam" id="PF13476"/>
    </source>
</evidence>
<dbReference type="EMBL" id="UINC01004441">
    <property type="protein sequence ID" value="SVA14356.1"/>
    <property type="molecule type" value="Genomic_DNA"/>
</dbReference>
<feature type="coiled-coil region" evidence="8">
    <location>
        <begin position="297"/>
        <end position="324"/>
    </location>
</feature>
<feature type="coiled-coil region" evidence="8">
    <location>
        <begin position="114"/>
        <end position="148"/>
    </location>
</feature>
<dbReference type="Pfam" id="PF13476">
    <property type="entry name" value="AAA_23"/>
    <property type="match status" value="1"/>
</dbReference>
<dbReference type="GO" id="GO:0005524">
    <property type="term" value="F:ATP binding"/>
    <property type="evidence" value="ECO:0007669"/>
    <property type="project" value="UniProtKB-KW"/>
</dbReference>
<dbReference type="PIRSF" id="PIRSF003128">
    <property type="entry name" value="RecN"/>
    <property type="match status" value="1"/>
</dbReference>
<dbReference type="PANTHER" id="PTHR11059:SF0">
    <property type="entry name" value="DNA REPAIR PROTEIN RECN"/>
    <property type="match status" value="1"/>
</dbReference>
<dbReference type="InterPro" id="IPR004604">
    <property type="entry name" value="DNA_recomb/repair_RecN"/>
</dbReference>
<comment type="similarity">
    <text evidence="1">Belongs to the RecN family.</text>
</comment>
<accession>A0A381TE06</accession>
<dbReference type="AlphaFoldDB" id="A0A381TE06"/>
<keyword evidence="5" id="KW-0067">ATP-binding</keyword>
<dbReference type="GO" id="GO:0006281">
    <property type="term" value="P:DNA repair"/>
    <property type="evidence" value="ECO:0007669"/>
    <property type="project" value="UniProtKB-KW"/>
</dbReference>
<sequence>VITGETGSGKSIIIEALSVSAGKKTDRMMIKSGTENSIIDLDFIGESYRRIISKSGRSKSYINEIPMSINDLTKEFEHKIDFHGQHDQQLILKKENHINYLDYYCNHQNKVDEIMQVFVNLEKSKKQMDQLKQNLSLYEEKKELLHFQLNEIELADIKIEDEAKLINEYKKLNHIEEILTFFNFLKLKLNNHDEGIISNLNSILSKIDSLKKYDENISNFEEQFNSVVVQLQDIDSEIESRLSSDEIDKTRLSFIEERISVLESLKRKYGGSIESVFENRDLMRKELAELSSFVKSDKDLSEKIEDLEKKYNKLAIELSINRKNKSKILSRLIENSLGDLNMNGAKFSINISQKFKENSFISFNNEPIQHFSKGFDEVEFLLSANPGEPLKPMASIASGGEMSRIMLAIKTVFQDQNPVSTLVFDEIDTGISGETAQKVSNHLKKLSKHKQIICITHLPQIAKKADRHLHITKSVKDSHTAVNAEYLDGDFSKEVINNLFIGDEVIA</sequence>
<dbReference type="InterPro" id="IPR038729">
    <property type="entry name" value="Rad50/SbcC_AAA"/>
</dbReference>
<feature type="domain" description="Rad50/SbcC-type AAA" evidence="9">
    <location>
        <begin position="1"/>
        <end position="177"/>
    </location>
</feature>
<name>A0A381TE06_9ZZZZ</name>
<protein>
    <recommendedName>
        <fullName evidence="2">DNA repair protein RecN</fullName>
    </recommendedName>
    <alternativeName>
        <fullName evidence="7">Recombination protein N</fullName>
    </alternativeName>
</protein>
<evidence type="ECO:0000256" key="4">
    <source>
        <dbReference type="ARBA" id="ARBA00022763"/>
    </source>
</evidence>
<evidence type="ECO:0000256" key="1">
    <source>
        <dbReference type="ARBA" id="ARBA00009441"/>
    </source>
</evidence>
<dbReference type="CDD" id="cd03241">
    <property type="entry name" value="ABC_RecN"/>
    <property type="match status" value="1"/>
</dbReference>
<reference evidence="10" key="1">
    <citation type="submission" date="2018-05" db="EMBL/GenBank/DDBJ databases">
        <authorList>
            <person name="Lanie J.A."/>
            <person name="Ng W.-L."/>
            <person name="Kazmierczak K.M."/>
            <person name="Andrzejewski T.M."/>
            <person name="Davidsen T.M."/>
            <person name="Wayne K.J."/>
            <person name="Tettelin H."/>
            <person name="Glass J.I."/>
            <person name="Rusch D."/>
            <person name="Podicherti R."/>
            <person name="Tsui H.-C.T."/>
            <person name="Winkler M.E."/>
        </authorList>
    </citation>
    <scope>NUCLEOTIDE SEQUENCE</scope>
</reference>
<organism evidence="10">
    <name type="scientific">marine metagenome</name>
    <dbReference type="NCBI Taxonomy" id="408172"/>
    <lineage>
        <taxon>unclassified sequences</taxon>
        <taxon>metagenomes</taxon>
        <taxon>ecological metagenomes</taxon>
    </lineage>
</organism>
<keyword evidence="8" id="KW-0175">Coiled coil</keyword>
<dbReference type="GO" id="GO:0009432">
    <property type="term" value="P:SOS response"/>
    <property type="evidence" value="ECO:0007669"/>
    <property type="project" value="TreeGrafter"/>
</dbReference>
<keyword evidence="4" id="KW-0227">DNA damage</keyword>
<evidence type="ECO:0000313" key="10">
    <source>
        <dbReference type="EMBL" id="SVA14356.1"/>
    </source>
</evidence>
<dbReference type="InterPro" id="IPR027417">
    <property type="entry name" value="P-loop_NTPase"/>
</dbReference>
<evidence type="ECO:0000256" key="5">
    <source>
        <dbReference type="ARBA" id="ARBA00022840"/>
    </source>
</evidence>
<keyword evidence="6" id="KW-0234">DNA repair</keyword>
<keyword evidence="3" id="KW-0547">Nucleotide-binding</keyword>
<evidence type="ECO:0000256" key="8">
    <source>
        <dbReference type="SAM" id="Coils"/>
    </source>
</evidence>
<evidence type="ECO:0000256" key="7">
    <source>
        <dbReference type="ARBA" id="ARBA00033408"/>
    </source>
</evidence>